<dbReference type="EMBL" id="MCFC01000114">
    <property type="protein sequence ID" value="ORY21300.1"/>
    <property type="molecule type" value="Genomic_DNA"/>
</dbReference>
<feature type="region of interest" description="Disordered" evidence="1">
    <location>
        <begin position="1"/>
        <end position="31"/>
    </location>
</feature>
<dbReference type="InterPro" id="IPR036609">
    <property type="entry name" value="LCCL_sf"/>
</dbReference>
<dbReference type="Gene3D" id="2.170.130.20">
    <property type="entry name" value="LCCL-like domain"/>
    <property type="match status" value="1"/>
</dbReference>
<evidence type="ECO:0000313" key="2">
    <source>
        <dbReference type="EMBL" id="ORY21300.1"/>
    </source>
</evidence>
<proteinExistence type="predicted"/>
<protein>
    <submittedName>
        <fullName evidence="2">Histone deacetylation protein Rxt3-domain-containing protein</fullName>
    </submittedName>
</protein>
<dbReference type="InParanoid" id="A0A1Y2AG82"/>
<keyword evidence="3" id="KW-1185">Reference proteome</keyword>
<accession>A0A1Y2AG82</accession>
<dbReference type="Pfam" id="PF08642">
    <property type="entry name" value="Rxt3"/>
    <property type="match status" value="1"/>
</dbReference>
<dbReference type="OrthoDB" id="3596986at2759"/>
<reference evidence="2 3" key="1">
    <citation type="submission" date="2016-07" db="EMBL/GenBank/DDBJ databases">
        <title>Pervasive Adenine N6-methylation of Active Genes in Fungi.</title>
        <authorList>
            <consortium name="DOE Joint Genome Institute"/>
            <person name="Mondo S.J."/>
            <person name="Dannebaum R.O."/>
            <person name="Kuo R.C."/>
            <person name="Labutti K."/>
            <person name="Haridas S."/>
            <person name="Kuo A."/>
            <person name="Salamov A."/>
            <person name="Ahrendt S.R."/>
            <person name="Lipzen A."/>
            <person name="Sullivan W."/>
            <person name="Andreopoulos W.B."/>
            <person name="Clum A."/>
            <person name="Lindquist E."/>
            <person name="Daum C."/>
            <person name="Ramamoorthy G.K."/>
            <person name="Gryganskyi A."/>
            <person name="Culley D."/>
            <person name="Magnuson J.K."/>
            <person name="James T.Y."/>
            <person name="O'Malley M.A."/>
            <person name="Stajich J.E."/>
            <person name="Spatafora J.W."/>
            <person name="Visel A."/>
            <person name="Grigoriev I.V."/>
        </authorList>
    </citation>
    <scope>NUCLEOTIDE SEQUENCE [LARGE SCALE GENOMIC DNA]</scope>
    <source>
        <strain evidence="2 3">68-887.2</strain>
    </source>
</reference>
<comment type="caution">
    <text evidence="2">The sequence shown here is derived from an EMBL/GenBank/DDBJ whole genome shotgun (WGS) entry which is preliminary data.</text>
</comment>
<dbReference type="STRING" id="71784.A0A1Y2AG82"/>
<evidence type="ECO:0000313" key="3">
    <source>
        <dbReference type="Proteomes" id="UP000193986"/>
    </source>
</evidence>
<name>A0A1Y2AG82_9TREE</name>
<dbReference type="InterPro" id="IPR013951">
    <property type="entry name" value="Rxt3"/>
</dbReference>
<feature type="compositionally biased region" description="Basic and acidic residues" evidence="1">
    <location>
        <begin position="1"/>
        <end position="10"/>
    </location>
</feature>
<sequence length="314" mass="35135">MDAAVEDAHRRGSVSKNKRRKEDTRSPIRAPTRDWAALTREVRKWPEVRSSAVEAWLKTVADLSVVVGEEIYRGADWTMAQTSSTRPECEGGIVRVRINSPFLGTGWILRGERGWDEAALLPPAPTEITRLLDKGSAWGTDVYTDDSDLGLVLLHAGWLRWAREPTTTLPVDKGKIRPSEAMIVTVRVVPRLVRYTGRERNSVKTRNWGNGHDGRSIVVEGVERLKVTKKLMDKKTSRKMRMTEYAQQRLVVLGPAAPKRILKEDEGALNDADPEGKVEDEAQGLIWTKDGAVCVIFPSAYLDLSLIHHIKASV</sequence>
<dbReference type="AlphaFoldDB" id="A0A1Y2AG82"/>
<dbReference type="Proteomes" id="UP000193986">
    <property type="component" value="Unassembled WGS sequence"/>
</dbReference>
<evidence type="ECO:0000256" key="1">
    <source>
        <dbReference type="SAM" id="MobiDB-lite"/>
    </source>
</evidence>
<gene>
    <name evidence="2" type="ORF">BCR39DRAFT_65692</name>
</gene>
<organism evidence="2 3">
    <name type="scientific">Naematelia encephala</name>
    <dbReference type="NCBI Taxonomy" id="71784"/>
    <lineage>
        <taxon>Eukaryota</taxon>
        <taxon>Fungi</taxon>
        <taxon>Dikarya</taxon>
        <taxon>Basidiomycota</taxon>
        <taxon>Agaricomycotina</taxon>
        <taxon>Tremellomycetes</taxon>
        <taxon>Tremellales</taxon>
        <taxon>Naemateliaceae</taxon>
        <taxon>Naematelia</taxon>
    </lineage>
</organism>